<evidence type="ECO:0000313" key="2">
    <source>
        <dbReference type="EMBL" id="ORW27912.1"/>
    </source>
</evidence>
<dbReference type="Proteomes" id="UP000193529">
    <property type="component" value="Unassembled WGS sequence"/>
</dbReference>
<comment type="caution">
    <text evidence="2">The sequence shown here is derived from an EMBL/GenBank/DDBJ whole genome shotgun (WGS) entry which is preliminary data.</text>
</comment>
<dbReference type="InterPro" id="IPR032710">
    <property type="entry name" value="NTF2-like_dom_sf"/>
</dbReference>
<dbReference type="Pfam" id="PF12680">
    <property type="entry name" value="SnoaL_2"/>
    <property type="match status" value="1"/>
</dbReference>
<evidence type="ECO:0000259" key="1">
    <source>
        <dbReference type="Pfam" id="PF12680"/>
    </source>
</evidence>
<dbReference type="SUPFAM" id="SSF54427">
    <property type="entry name" value="NTF2-like"/>
    <property type="match status" value="1"/>
</dbReference>
<protein>
    <submittedName>
        <fullName evidence="2">DUF4440 domain-containing protein</fullName>
    </submittedName>
</protein>
<dbReference type="STRING" id="153971.AWC19_01755"/>
<gene>
    <name evidence="2" type="ORF">AWC19_01755</name>
</gene>
<dbReference type="OrthoDB" id="7207122at2"/>
<dbReference type="RefSeq" id="WP_085077156.1">
    <property type="nucleotide sequence ID" value="NZ_JACKRZ010000068.1"/>
</dbReference>
<dbReference type="AlphaFoldDB" id="A0A1X1ZV75"/>
<feature type="domain" description="SnoaL-like" evidence="1">
    <location>
        <begin position="14"/>
        <end position="118"/>
    </location>
</feature>
<organism evidence="2 3">
    <name type="scientific">Mycobacterium palustre</name>
    <dbReference type="NCBI Taxonomy" id="153971"/>
    <lineage>
        <taxon>Bacteria</taxon>
        <taxon>Bacillati</taxon>
        <taxon>Actinomycetota</taxon>
        <taxon>Actinomycetes</taxon>
        <taxon>Mycobacteriales</taxon>
        <taxon>Mycobacteriaceae</taxon>
        <taxon>Mycobacterium</taxon>
        <taxon>Mycobacterium simiae complex</taxon>
    </lineage>
</organism>
<proteinExistence type="predicted"/>
<evidence type="ECO:0000313" key="3">
    <source>
        <dbReference type="Proteomes" id="UP000193529"/>
    </source>
</evidence>
<sequence length="151" mass="17021">MPTRTAKAIVDVADRLFAAIERGDVAAVARLWSDDVAVWRVGAHRDPARTDDKPRALRVIDWFVTATTERRYEILDRRLFDGGFVQQHVLHARGRAGQSICPRVCIVIRIGTDGLIERIDEYLDPAEIAPLLDRPNERGFDEHPGNPADRS</sequence>
<dbReference type="InterPro" id="IPR037401">
    <property type="entry name" value="SnoaL-like"/>
</dbReference>
<name>A0A1X1ZV75_9MYCO</name>
<accession>A0A1X1ZV75</accession>
<dbReference type="Gene3D" id="3.10.450.50">
    <property type="match status" value="1"/>
</dbReference>
<keyword evidence="3" id="KW-1185">Reference proteome</keyword>
<reference evidence="2 3" key="1">
    <citation type="submission" date="2016-01" db="EMBL/GenBank/DDBJ databases">
        <title>The new phylogeny of the genus Mycobacterium.</title>
        <authorList>
            <person name="Tarcisio F."/>
            <person name="Conor M."/>
            <person name="Antonella G."/>
            <person name="Elisabetta G."/>
            <person name="Giulia F.S."/>
            <person name="Sara T."/>
            <person name="Anna F."/>
            <person name="Clotilde B."/>
            <person name="Roberto B."/>
            <person name="Veronica D.S."/>
            <person name="Fabio R."/>
            <person name="Monica P."/>
            <person name="Olivier J."/>
            <person name="Enrico T."/>
            <person name="Nicola S."/>
        </authorList>
    </citation>
    <scope>NUCLEOTIDE SEQUENCE [LARGE SCALE GENOMIC DNA]</scope>
    <source>
        <strain evidence="2 3">DSM 44572</strain>
    </source>
</reference>
<dbReference type="EMBL" id="LQPJ01000067">
    <property type="protein sequence ID" value="ORW27912.1"/>
    <property type="molecule type" value="Genomic_DNA"/>
</dbReference>